<keyword evidence="3" id="KW-1185">Reference proteome</keyword>
<feature type="chain" id="PRO_5042521166" evidence="1">
    <location>
        <begin position="24"/>
        <end position="162"/>
    </location>
</feature>
<evidence type="ECO:0000313" key="3">
    <source>
        <dbReference type="Proteomes" id="UP001275084"/>
    </source>
</evidence>
<dbReference type="Proteomes" id="UP001275084">
    <property type="component" value="Unassembled WGS sequence"/>
</dbReference>
<dbReference type="AlphaFoldDB" id="A0AAJ0H5N2"/>
<accession>A0AAJ0H5N2</accession>
<proteinExistence type="predicted"/>
<evidence type="ECO:0000256" key="1">
    <source>
        <dbReference type="SAM" id="SignalP"/>
    </source>
</evidence>
<keyword evidence="1" id="KW-0732">Signal</keyword>
<sequence>MPRNTDGPAHLHLGALLLLDSLAIEVEYVCKYARYRRGKRDQAQPFAVSQKPDMSLFRYSTAGPEQIRADRIHIGLLFTTTSLSARETTVENPGSWVSRTTAREDGLNKVRFDADSKSVIWQRIIPLGLEFVTGPRLTTNGLVRFVACHARKRTHCLRGTRV</sequence>
<organism evidence="2 3">
    <name type="scientific">Lasiosphaeria hispida</name>
    <dbReference type="NCBI Taxonomy" id="260671"/>
    <lineage>
        <taxon>Eukaryota</taxon>
        <taxon>Fungi</taxon>
        <taxon>Dikarya</taxon>
        <taxon>Ascomycota</taxon>
        <taxon>Pezizomycotina</taxon>
        <taxon>Sordariomycetes</taxon>
        <taxon>Sordariomycetidae</taxon>
        <taxon>Sordariales</taxon>
        <taxon>Lasiosphaeriaceae</taxon>
        <taxon>Lasiosphaeria</taxon>
    </lineage>
</organism>
<reference evidence="2" key="2">
    <citation type="submission" date="2023-06" db="EMBL/GenBank/DDBJ databases">
        <authorList>
            <consortium name="Lawrence Berkeley National Laboratory"/>
            <person name="Haridas S."/>
            <person name="Hensen N."/>
            <person name="Bonometti L."/>
            <person name="Westerberg I."/>
            <person name="Brannstrom I.O."/>
            <person name="Guillou S."/>
            <person name="Cros-Aarteil S."/>
            <person name="Calhoun S."/>
            <person name="Kuo A."/>
            <person name="Mondo S."/>
            <person name="Pangilinan J."/>
            <person name="Riley R."/>
            <person name="Labutti K."/>
            <person name="Andreopoulos B."/>
            <person name="Lipzen A."/>
            <person name="Chen C."/>
            <person name="Yanf M."/>
            <person name="Daum C."/>
            <person name="Ng V."/>
            <person name="Clum A."/>
            <person name="Steindorff A."/>
            <person name="Ohm R."/>
            <person name="Martin F."/>
            <person name="Silar P."/>
            <person name="Natvig D."/>
            <person name="Lalanne C."/>
            <person name="Gautier V."/>
            <person name="Ament-Velasquez S.L."/>
            <person name="Kruys A."/>
            <person name="Hutchinson M.I."/>
            <person name="Powell A.J."/>
            <person name="Barry K."/>
            <person name="Miller A.N."/>
            <person name="Grigoriev I.V."/>
            <person name="Debuchy R."/>
            <person name="Gladieux P."/>
            <person name="Thoren M.H."/>
            <person name="Johannesson H."/>
        </authorList>
    </citation>
    <scope>NUCLEOTIDE SEQUENCE</scope>
    <source>
        <strain evidence="2">CBS 955.72</strain>
    </source>
</reference>
<evidence type="ECO:0000313" key="2">
    <source>
        <dbReference type="EMBL" id="KAK3341129.1"/>
    </source>
</evidence>
<gene>
    <name evidence="2" type="ORF">B0T25DRAFT_557459</name>
</gene>
<name>A0AAJ0H5N2_9PEZI</name>
<reference evidence="2" key="1">
    <citation type="journal article" date="2023" name="Mol. Phylogenet. Evol.">
        <title>Genome-scale phylogeny and comparative genomics of the fungal order Sordariales.</title>
        <authorList>
            <person name="Hensen N."/>
            <person name="Bonometti L."/>
            <person name="Westerberg I."/>
            <person name="Brannstrom I.O."/>
            <person name="Guillou S."/>
            <person name="Cros-Aarteil S."/>
            <person name="Calhoun S."/>
            <person name="Haridas S."/>
            <person name="Kuo A."/>
            <person name="Mondo S."/>
            <person name="Pangilinan J."/>
            <person name="Riley R."/>
            <person name="LaButti K."/>
            <person name="Andreopoulos B."/>
            <person name="Lipzen A."/>
            <person name="Chen C."/>
            <person name="Yan M."/>
            <person name="Daum C."/>
            <person name="Ng V."/>
            <person name="Clum A."/>
            <person name="Steindorff A."/>
            <person name="Ohm R.A."/>
            <person name="Martin F."/>
            <person name="Silar P."/>
            <person name="Natvig D.O."/>
            <person name="Lalanne C."/>
            <person name="Gautier V."/>
            <person name="Ament-Velasquez S.L."/>
            <person name="Kruys A."/>
            <person name="Hutchinson M.I."/>
            <person name="Powell A.J."/>
            <person name="Barry K."/>
            <person name="Miller A.N."/>
            <person name="Grigoriev I.V."/>
            <person name="Debuchy R."/>
            <person name="Gladieux P."/>
            <person name="Hiltunen Thoren M."/>
            <person name="Johannesson H."/>
        </authorList>
    </citation>
    <scope>NUCLEOTIDE SEQUENCE</scope>
    <source>
        <strain evidence="2">CBS 955.72</strain>
    </source>
</reference>
<protein>
    <submittedName>
        <fullName evidence="2">Uncharacterized protein</fullName>
    </submittedName>
</protein>
<comment type="caution">
    <text evidence="2">The sequence shown here is derived from an EMBL/GenBank/DDBJ whole genome shotgun (WGS) entry which is preliminary data.</text>
</comment>
<dbReference type="EMBL" id="JAUIQD010000008">
    <property type="protein sequence ID" value="KAK3341129.1"/>
    <property type="molecule type" value="Genomic_DNA"/>
</dbReference>
<feature type="signal peptide" evidence="1">
    <location>
        <begin position="1"/>
        <end position="23"/>
    </location>
</feature>